<evidence type="ECO:0000313" key="3">
    <source>
        <dbReference type="EMBL" id="MCD2422491.1"/>
    </source>
</evidence>
<organism evidence="3 4">
    <name type="scientific">Niabella pedocola</name>
    <dbReference type="NCBI Taxonomy" id="1752077"/>
    <lineage>
        <taxon>Bacteria</taxon>
        <taxon>Pseudomonadati</taxon>
        <taxon>Bacteroidota</taxon>
        <taxon>Chitinophagia</taxon>
        <taxon>Chitinophagales</taxon>
        <taxon>Chitinophagaceae</taxon>
        <taxon>Niabella</taxon>
    </lineage>
</organism>
<dbReference type="SUPFAM" id="SSF50952">
    <property type="entry name" value="Soluble quinoprotein glucose dehydrogenase"/>
    <property type="match status" value="1"/>
</dbReference>
<dbReference type="Gene3D" id="2.120.10.30">
    <property type="entry name" value="TolB, C-terminal domain"/>
    <property type="match status" value="1"/>
</dbReference>
<dbReference type="InterPro" id="IPR011989">
    <property type="entry name" value="ARM-like"/>
</dbReference>
<dbReference type="InterPro" id="IPR011042">
    <property type="entry name" value="6-blade_b-propeller_TolB-like"/>
</dbReference>
<dbReference type="Gene3D" id="1.25.10.10">
    <property type="entry name" value="Leucine-rich Repeat Variant"/>
    <property type="match status" value="1"/>
</dbReference>
<accession>A0ABS8PN88</accession>
<sequence>MKRKFSLLSVVSALCLLAFFSCVNKDGKQAQKPLYAEPLTAEEALKKFELDPNFEIQVFAAEPYIMDPVDLAFDENGVAYAVGMPDYPFPPKPGEEKGNIRALLDLNKDGRVDSSIVFADKLSEATSILPWNGGLIVTAAPDILFLKDTNNDYKADIKEVLYTGFYKANSEAQITSLRYSVDNWIYANNRGQAGEISAPDEPNVSPINMQGADFRFRLDQKKFEQETGPGQFGQTINDWGHRFFTENSIHIQESVIPWRYTHRIEYLKNPRAIVNISDHDPIMYQRTETPYWRQARTDARNANFKKQGSKQIEYARDHFTGSSGGTVYDADAFPKEFYGNVFTGDVAGSLVHRDVMNLDLQSPVYTAKRAESEKDKEFLATTDSWFRPVGFTVGPDGYLYVIDYYRQHIETPMSIPDSLKKDMDFMRGSDMGRIYRIVPKGKKAVTDYAKLSTMTAAQLLPYLGNGNQWYRLQAQRLLIAKQDKTVVDTLKQLVKTTGNPLERLHAIYTLDGLNALDAAAVKAVLADAAPGVREHGLVLAERYPELAQQIGQIALNDPSTRVSLQATLSIGNSKNKQLVKDVLLQVAEKYAGNNPWYKTAILSSTEGSTTGFFKSLIDRKTFFNDFSANKGALVEDYASIIAARNNAAEVSALLKQMDTAPLAGNPGWKYAVIKGLGKVYSTGKVKISPATLAEIEKLKASPAKDIADTAAKYVKIKQEKK</sequence>
<dbReference type="InterPro" id="IPR013428">
    <property type="entry name" value="Membrane-bound_put_N"/>
</dbReference>
<dbReference type="PROSITE" id="PS51257">
    <property type="entry name" value="PROKAR_LIPOPROTEIN"/>
    <property type="match status" value="1"/>
</dbReference>
<feature type="signal peptide" evidence="1">
    <location>
        <begin position="1"/>
        <end position="25"/>
    </location>
</feature>
<keyword evidence="1" id="KW-0732">Signal</keyword>
<proteinExistence type="predicted"/>
<name>A0ABS8PN88_9BACT</name>
<evidence type="ECO:0000313" key="4">
    <source>
        <dbReference type="Proteomes" id="UP001199816"/>
    </source>
</evidence>
<reference evidence="3 4" key="1">
    <citation type="submission" date="2021-11" db="EMBL/GenBank/DDBJ databases">
        <title>Genomic of Niabella pedocola.</title>
        <authorList>
            <person name="Wu T."/>
        </authorList>
    </citation>
    <scope>NUCLEOTIDE SEQUENCE [LARGE SCALE GENOMIC DNA]</scope>
    <source>
        <strain evidence="3 4">JCM 31011</strain>
    </source>
</reference>
<protein>
    <submittedName>
        <fullName evidence="3">Dehydrogenase</fullName>
    </submittedName>
</protein>
<feature type="domain" description="DUF7133" evidence="2">
    <location>
        <begin position="41"/>
        <end position="440"/>
    </location>
</feature>
<dbReference type="EMBL" id="JAJNEC010000004">
    <property type="protein sequence ID" value="MCD2422491.1"/>
    <property type="molecule type" value="Genomic_DNA"/>
</dbReference>
<keyword evidence="4" id="KW-1185">Reference proteome</keyword>
<comment type="caution">
    <text evidence="3">The sequence shown here is derived from an EMBL/GenBank/DDBJ whole genome shotgun (WGS) entry which is preliminary data.</text>
</comment>
<dbReference type="RefSeq" id="WP_231003534.1">
    <property type="nucleotide sequence ID" value="NZ_JAJNEC010000004.1"/>
</dbReference>
<dbReference type="NCBIfam" id="TIGR02604">
    <property type="entry name" value="Piru_Ver_Nterm"/>
    <property type="match status" value="1"/>
</dbReference>
<gene>
    <name evidence="3" type="ORF">LQ567_06930</name>
</gene>
<dbReference type="Proteomes" id="UP001199816">
    <property type="component" value="Unassembled WGS sequence"/>
</dbReference>
<feature type="chain" id="PRO_5045758466" evidence="1">
    <location>
        <begin position="26"/>
        <end position="721"/>
    </location>
</feature>
<dbReference type="InterPro" id="IPR011041">
    <property type="entry name" value="Quinoprot_gluc/sorb_DH_b-prop"/>
</dbReference>
<dbReference type="PANTHER" id="PTHR33546:SF1">
    <property type="entry name" value="LARGE, MULTIFUNCTIONAL SECRETED PROTEIN"/>
    <property type="match status" value="1"/>
</dbReference>
<dbReference type="Pfam" id="PF23500">
    <property type="entry name" value="DUF7133"/>
    <property type="match status" value="1"/>
</dbReference>
<dbReference type="InterPro" id="IPR055557">
    <property type="entry name" value="DUF7133"/>
</dbReference>
<evidence type="ECO:0000259" key="2">
    <source>
        <dbReference type="Pfam" id="PF23500"/>
    </source>
</evidence>
<evidence type="ECO:0000256" key="1">
    <source>
        <dbReference type="SAM" id="SignalP"/>
    </source>
</evidence>
<dbReference type="PANTHER" id="PTHR33546">
    <property type="entry name" value="LARGE, MULTIFUNCTIONAL SECRETED PROTEIN-RELATED"/>
    <property type="match status" value="1"/>
</dbReference>